<feature type="region of interest" description="Disordered" evidence="2">
    <location>
        <begin position="22"/>
        <end position="52"/>
    </location>
</feature>
<dbReference type="Proteomes" id="UP000557872">
    <property type="component" value="Unassembled WGS sequence"/>
</dbReference>
<feature type="signal peptide" evidence="3">
    <location>
        <begin position="1"/>
        <end position="19"/>
    </location>
</feature>
<name>A0A851GG32_9BACT</name>
<feature type="compositionally biased region" description="Basic and acidic residues" evidence="2">
    <location>
        <begin position="29"/>
        <end position="39"/>
    </location>
</feature>
<keyword evidence="1" id="KW-0472">Membrane</keyword>
<feature type="domain" description="Organic solvent tolerance-like N-terminal" evidence="4">
    <location>
        <begin position="72"/>
        <end position="178"/>
    </location>
</feature>
<keyword evidence="1" id="KW-0998">Cell outer membrane</keyword>
<keyword evidence="6" id="KW-1185">Reference proteome</keyword>
<evidence type="ECO:0000313" key="5">
    <source>
        <dbReference type="EMBL" id="NWK56738.1"/>
    </source>
</evidence>
<evidence type="ECO:0000256" key="3">
    <source>
        <dbReference type="SAM" id="SignalP"/>
    </source>
</evidence>
<comment type="caution">
    <text evidence="5">The sequence shown here is derived from an EMBL/GenBank/DDBJ whole genome shotgun (WGS) entry which is preliminary data.</text>
</comment>
<evidence type="ECO:0000259" key="4">
    <source>
        <dbReference type="Pfam" id="PF03968"/>
    </source>
</evidence>
<dbReference type="PANTHER" id="PTHR30189:SF1">
    <property type="entry name" value="LPS-ASSEMBLY PROTEIN LPTD"/>
    <property type="match status" value="1"/>
</dbReference>
<accession>A0A851GG32</accession>
<dbReference type="PANTHER" id="PTHR30189">
    <property type="entry name" value="LPS-ASSEMBLY PROTEIN"/>
    <property type="match status" value="1"/>
</dbReference>
<dbReference type="GO" id="GO:1990351">
    <property type="term" value="C:transporter complex"/>
    <property type="evidence" value="ECO:0007669"/>
    <property type="project" value="TreeGrafter"/>
</dbReference>
<dbReference type="RefSeq" id="WP_178933534.1">
    <property type="nucleotide sequence ID" value="NZ_JACBAZ010000005.1"/>
</dbReference>
<sequence>MKSIRLGLFLYLLPLSLIAQEPATPPAPNKEKSPDENKDPTGAGSLLGDDFAGMPDMPSLPDSIRVTNDGKLEFDTEKGTYLFEGNVHVHGDNGLELKAGKVIIYAKQETATLTGNVSVIQKSSTDETGRILPGVQLFADKVLLNAKTKLITLDGNVSVYQGPTLHRGEHAAYNYESKKLDTTGLGSKLGPIVLESDQFEMVENQGKISFIGKNAGITTHDVAEPNYWIRSEQTTIYPDDKIIFKNMKLYAGETPVFWFPYLSQPLDADLGLHILPGARSNWGAYILSSYGIMLGGEVNEETGEKENAWLLSKWHLDLMSKRGIGAGLDLHDTRLKDNENLGWLKYYYLNDRNPSQKRTDESRGFVNEDRWKFELKYRHQLFERGQHQTYADVNMMALSDRYYLEDFEPGTYKINPNPNNEIGIFHRHPRFLAGFYTRFRPNDFYQSDTRLPELFLDQVRAPVFSTPVLHEGQTTLGIYREYLDDDYEDALRDEADGLTPGDPKLDIIDGLLEDKGYTRFHTWQEFSIPFDLDGKVSITPRAGAGVTSYWDVQDDTDSFTRTHFAAAVDASMKFTRVFPDVQSQSWGLDGLLHILQPYASFSQVATNNFDNDFRGIETLAPSTRPPPLEVGRFPATDDLADWSILRLGTRNILLSRRDGDSHRWLALDTYIDVFLNDLEANRSLSNLYNDLVWQPLPWMKLNLETQFPVAHNDANFSELTSSFTFMPNNSTEFQLGYRILDNHPTLQDSHRLSLRSYLRLNDEWGLGTYHRYEFDDNTLEIQQYAVHRDFDSWRTSLGFLVRDNRDNNTEYGLMLNFTLKNFPSVRVPLSIDAE</sequence>
<evidence type="ECO:0000256" key="2">
    <source>
        <dbReference type="SAM" id="MobiDB-lite"/>
    </source>
</evidence>
<dbReference type="Gene3D" id="2.60.450.10">
    <property type="entry name" value="Lipopolysaccharide (LPS) transport protein A like domain"/>
    <property type="match status" value="1"/>
</dbReference>
<feature type="chain" id="PRO_5032912463" evidence="3">
    <location>
        <begin position="20"/>
        <end position="834"/>
    </location>
</feature>
<evidence type="ECO:0000256" key="1">
    <source>
        <dbReference type="ARBA" id="ARBA00023237"/>
    </source>
</evidence>
<organism evidence="5 6">
    <name type="scientific">Oceaniferula marina</name>
    <dbReference type="NCBI Taxonomy" id="2748318"/>
    <lineage>
        <taxon>Bacteria</taxon>
        <taxon>Pseudomonadati</taxon>
        <taxon>Verrucomicrobiota</taxon>
        <taxon>Verrucomicrobiia</taxon>
        <taxon>Verrucomicrobiales</taxon>
        <taxon>Verrucomicrobiaceae</taxon>
        <taxon>Oceaniferula</taxon>
    </lineage>
</organism>
<dbReference type="EMBL" id="JACBAZ010000005">
    <property type="protein sequence ID" value="NWK56738.1"/>
    <property type="molecule type" value="Genomic_DNA"/>
</dbReference>
<proteinExistence type="predicted"/>
<gene>
    <name evidence="5" type="ORF">HW115_14030</name>
</gene>
<dbReference type="AlphaFoldDB" id="A0A851GG32"/>
<dbReference type="Pfam" id="PF03968">
    <property type="entry name" value="LptD_N"/>
    <property type="match status" value="1"/>
</dbReference>
<reference evidence="5 6" key="1">
    <citation type="submission" date="2020-07" db="EMBL/GenBank/DDBJ databases">
        <title>Roseicoccus Jingziensis gen. nov., sp. nov., isolated from coastal seawater.</title>
        <authorList>
            <person name="Feng X."/>
        </authorList>
    </citation>
    <scope>NUCLEOTIDE SEQUENCE [LARGE SCALE GENOMIC DNA]</scope>
    <source>
        <strain evidence="5 6">N1E253</strain>
    </source>
</reference>
<dbReference type="InterPro" id="IPR050218">
    <property type="entry name" value="LptD"/>
</dbReference>
<dbReference type="GO" id="GO:0009279">
    <property type="term" value="C:cell outer membrane"/>
    <property type="evidence" value="ECO:0007669"/>
    <property type="project" value="TreeGrafter"/>
</dbReference>
<dbReference type="InterPro" id="IPR005653">
    <property type="entry name" value="OstA-like_N"/>
</dbReference>
<keyword evidence="3" id="KW-0732">Signal</keyword>
<evidence type="ECO:0000313" key="6">
    <source>
        <dbReference type="Proteomes" id="UP000557872"/>
    </source>
</evidence>
<protein>
    <submittedName>
        <fullName evidence="5">LPS-assembly protein LptD</fullName>
    </submittedName>
</protein>